<accession>A0ABP0GQU7</accession>
<dbReference type="Proteomes" id="UP001642483">
    <property type="component" value="Unassembled WGS sequence"/>
</dbReference>
<evidence type="ECO:0000256" key="1">
    <source>
        <dbReference type="ARBA" id="ARBA00006663"/>
    </source>
</evidence>
<protein>
    <recommendedName>
        <fullName evidence="7">Protein FAM161A</fullName>
    </recommendedName>
</protein>
<evidence type="ECO:0000313" key="6">
    <source>
        <dbReference type="Proteomes" id="UP001642483"/>
    </source>
</evidence>
<feature type="region of interest" description="Disordered" evidence="4">
    <location>
        <begin position="169"/>
        <end position="195"/>
    </location>
</feature>
<dbReference type="InterPro" id="IPR051655">
    <property type="entry name" value="FAM161"/>
</dbReference>
<feature type="compositionally biased region" description="Basic and acidic residues" evidence="4">
    <location>
        <begin position="169"/>
        <end position="181"/>
    </location>
</feature>
<comment type="caution">
    <text evidence="5">The sequence shown here is derived from an EMBL/GenBank/DDBJ whole genome shotgun (WGS) entry which is preliminary data.</text>
</comment>
<proteinExistence type="inferred from homology"/>
<evidence type="ECO:0000256" key="2">
    <source>
        <dbReference type="ARBA" id="ARBA00023054"/>
    </source>
</evidence>
<gene>
    <name evidence="5" type="ORF">CVLEPA_LOCUS26571</name>
</gene>
<dbReference type="Pfam" id="PF10595">
    <property type="entry name" value="FAM161A_B"/>
    <property type="match status" value="1"/>
</dbReference>
<feature type="compositionally biased region" description="Basic and acidic residues" evidence="4">
    <location>
        <begin position="267"/>
        <end position="292"/>
    </location>
</feature>
<dbReference type="EMBL" id="CAWYQH010000130">
    <property type="protein sequence ID" value="CAK8693271.1"/>
    <property type="molecule type" value="Genomic_DNA"/>
</dbReference>
<reference evidence="5 6" key="1">
    <citation type="submission" date="2024-02" db="EMBL/GenBank/DDBJ databases">
        <authorList>
            <person name="Daric V."/>
            <person name="Darras S."/>
        </authorList>
    </citation>
    <scope>NUCLEOTIDE SEQUENCE [LARGE SCALE GENOMIC DNA]</scope>
</reference>
<dbReference type="PANTHER" id="PTHR21501:SF1">
    <property type="entry name" value="PROTEIN FAM-161"/>
    <property type="match status" value="1"/>
</dbReference>
<evidence type="ECO:0000313" key="5">
    <source>
        <dbReference type="EMBL" id="CAK8693271.1"/>
    </source>
</evidence>
<sequence>MDAHSLSKFAIASVKPPVIAGTKFCQTLHDKNDDNEIDCFVQKHFEEDTMFVNQPEPPNFRKVNQVERVGLQALEVNRDTLTAEFYGKIQKLKKEHQKTLSLLNQYYVTSGGRCHSDIATYDHFGNKKMNDLIPDYVEYTRHNTLLHGTRPDQEADLVPGFTAKGQVRFKSETESHVRSSEDESEEVAGADSSHGDSMEVVNQMWENFSLDNYMEKDNKRPVKKNLKVRPTSAPVKQREWSPVITIPEPFNMTLREEMKKGKSHTRSSREVSSRQQQREEEERLELSRQTKARDPPAHIYLPLYDEMKERREQRSRFNKEYSAATLMTMQRPFSFAERDEQKIKLKKQKEKEKDQKELIKIKKMSMFEASRVPYSVHDPTVSDKLVEEELYRKIKIKLRSEDLMRMSALPPRMQAHDLMAADKRRKWQHDVDRRTTYSFRPKTHDIPDFDVLHKKDELEMFSRKAEQETTVVEPFNLRTSERSKQRSIVRDKELKELEDSWEEDNIRRKRRTYSGKSSQFTDSIPARMTDSARLRIENMRRSLQEADVVIARAKEEERDREERRRNLAHRVAQKSMMNDTSASFATSQDEKLRRYRKELRERQRRYNKFLEEVKQRVDERPLLFEQHAEKVAKAKAEKRFQDILETSGLDNDFVENKTRRSLESDSFEPLSSHDLRSTNDSEVVGVTLRSSTKYDVDSGSSDDESSDDVTDDDTKEDTVVKEVVFA</sequence>
<feature type="coiled-coil region" evidence="3">
    <location>
        <begin position="536"/>
        <end position="616"/>
    </location>
</feature>
<keyword evidence="2 3" id="KW-0175">Coiled coil</keyword>
<evidence type="ECO:0000256" key="3">
    <source>
        <dbReference type="SAM" id="Coils"/>
    </source>
</evidence>
<comment type="similarity">
    <text evidence="1">Belongs to the FAM161 family.</text>
</comment>
<feature type="region of interest" description="Disordered" evidence="4">
    <location>
        <begin position="257"/>
        <end position="292"/>
    </location>
</feature>
<organism evidence="5 6">
    <name type="scientific">Clavelina lepadiformis</name>
    <name type="common">Light-bulb sea squirt</name>
    <name type="synonym">Ascidia lepadiformis</name>
    <dbReference type="NCBI Taxonomy" id="159417"/>
    <lineage>
        <taxon>Eukaryota</taxon>
        <taxon>Metazoa</taxon>
        <taxon>Chordata</taxon>
        <taxon>Tunicata</taxon>
        <taxon>Ascidiacea</taxon>
        <taxon>Aplousobranchia</taxon>
        <taxon>Clavelinidae</taxon>
        <taxon>Clavelina</taxon>
    </lineage>
</organism>
<name>A0ABP0GQU7_CLALP</name>
<dbReference type="PANTHER" id="PTHR21501">
    <property type="entry name" value="PROTEIN FAM-161"/>
    <property type="match status" value="1"/>
</dbReference>
<evidence type="ECO:0008006" key="7">
    <source>
        <dbReference type="Google" id="ProtNLM"/>
    </source>
</evidence>
<feature type="compositionally biased region" description="Acidic residues" evidence="4">
    <location>
        <begin position="700"/>
        <end position="715"/>
    </location>
</feature>
<keyword evidence="6" id="KW-1185">Reference proteome</keyword>
<dbReference type="InterPro" id="IPR019579">
    <property type="entry name" value="FAM161A/B"/>
</dbReference>
<evidence type="ECO:0000256" key="4">
    <source>
        <dbReference type="SAM" id="MobiDB-lite"/>
    </source>
</evidence>
<feature type="region of interest" description="Disordered" evidence="4">
    <location>
        <begin position="660"/>
        <end position="717"/>
    </location>
</feature>